<evidence type="ECO:0000256" key="3">
    <source>
        <dbReference type="ARBA" id="ARBA00023235"/>
    </source>
</evidence>
<evidence type="ECO:0000259" key="5">
    <source>
        <dbReference type="PROSITE" id="PS50984"/>
    </source>
</evidence>
<dbReference type="InterPro" id="IPR011760">
    <property type="entry name" value="PsdUridine_synth_TruD_insert"/>
</dbReference>
<comment type="catalytic activity">
    <reaction evidence="4">
        <text>uridine(13) in tRNA = pseudouridine(13) in tRNA</text>
        <dbReference type="Rhea" id="RHEA:42540"/>
        <dbReference type="Rhea" id="RHEA-COMP:10105"/>
        <dbReference type="Rhea" id="RHEA-COMP:10106"/>
        <dbReference type="ChEBI" id="CHEBI:65314"/>
        <dbReference type="ChEBI" id="CHEBI:65315"/>
        <dbReference type="EC" id="5.4.99.27"/>
    </reaction>
</comment>
<dbReference type="SUPFAM" id="SSF55120">
    <property type="entry name" value="Pseudouridine synthase"/>
    <property type="match status" value="1"/>
</dbReference>
<evidence type="ECO:0000256" key="1">
    <source>
        <dbReference type="ARBA" id="ARBA00007953"/>
    </source>
</evidence>
<feature type="domain" description="TRUD" evidence="5">
    <location>
        <begin position="160"/>
        <end position="310"/>
    </location>
</feature>
<comment type="function">
    <text evidence="4">Responsible for synthesis of pseudouridine from uracil-13 in transfer RNAs.</text>
</comment>
<dbReference type="PANTHER" id="PTHR47811:SF1">
    <property type="entry name" value="TRNA PSEUDOURIDINE SYNTHASE D"/>
    <property type="match status" value="1"/>
</dbReference>
<proteinExistence type="inferred from homology"/>
<accession>A0A4Q8CZV3</accession>
<dbReference type="InterPro" id="IPR020119">
    <property type="entry name" value="PsdUridine_synth_TruD_CS"/>
</dbReference>
<dbReference type="PANTHER" id="PTHR47811">
    <property type="entry name" value="TRNA PSEUDOURIDINE SYNTHASE D"/>
    <property type="match status" value="1"/>
</dbReference>
<comment type="similarity">
    <text evidence="1 4">Belongs to the pseudouridine synthase TruD family.</text>
</comment>
<dbReference type="PROSITE" id="PS01268">
    <property type="entry name" value="UPF0024"/>
    <property type="match status" value="1"/>
</dbReference>
<dbReference type="GO" id="GO:0031119">
    <property type="term" value="P:tRNA pseudouridine synthesis"/>
    <property type="evidence" value="ECO:0007669"/>
    <property type="project" value="UniProtKB-UniRule"/>
</dbReference>
<dbReference type="EMBL" id="SHLI01000001">
    <property type="protein sequence ID" value="RZU98470.1"/>
    <property type="molecule type" value="Genomic_DNA"/>
</dbReference>
<dbReference type="InterPro" id="IPR042214">
    <property type="entry name" value="TruD_catalytic"/>
</dbReference>
<dbReference type="GO" id="GO:0003723">
    <property type="term" value="F:RNA binding"/>
    <property type="evidence" value="ECO:0007669"/>
    <property type="project" value="InterPro"/>
</dbReference>
<reference evidence="6 7" key="1">
    <citation type="submission" date="2019-02" db="EMBL/GenBank/DDBJ databases">
        <title>Genomic Encyclopedia of Type Strains, Phase IV (KMG-IV): sequencing the most valuable type-strain genomes for metagenomic binning, comparative biology and taxonomic classification.</title>
        <authorList>
            <person name="Goeker M."/>
        </authorList>
    </citation>
    <scope>NUCLEOTIDE SEQUENCE [LARGE SCALE GENOMIC DNA]</scope>
    <source>
        <strain evidence="6 7">DSM 21056</strain>
    </source>
</reference>
<dbReference type="GO" id="GO:0005829">
    <property type="term" value="C:cytosol"/>
    <property type="evidence" value="ECO:0007669"/>
    <property type="project" value="TreeGrafter"/>
</dbReference>
<sequence>MSAIDSLPFAWGPPPGRATIAAIPEDFQVDERLGFTAEGAGPHLLVRIRKRGLTTMRAIQIIADHWQVDRRGIGYAGRKDRVAVTTQWLSVPWHVNAACPAGGMVLADETASLEILEIDRHRRKLPVGALSGNEFTLTLRDVEASPGAMARRVVTLARHGVPNYFGRQRFGRDDNNLVRARDWFAGTGRPRSRNDRSMLISAARSAMFNAVLAQRVRDGDWRWPRPGDLLTLDGRGSLFTAETEEALFNRRRAAGLRIHPTGPMPGAENRGQALSETLAEREAGVLAEWSPWIESLASQRVVADRRALRLSVHGLAALQLDPATWQLRFWLTRGAYATVVLRELVAEAEC</sequence>
<dbReference type="Gene3D" id="3.30.2350.20">
    <property type="entry name" value="TruD, catalytic domain"/>
    <property type="match status" value="1"/>
</dbReference>
<evidence type="ECO:0000313" key="6">
    <source>
        <dbReference type="EMBL" id="RZU98470.1"/>
    </source>
</evidence>
<protein>
    <recommendedName>
        <fullName evidence="4">tRNA pseudouridine synthase D</fullName>
        <ecNumber evidence="4">5.4.99.27</ecNumber>
    </recommendedName>
    <alternativeName>
        <fullName evidence="4">tRNA pseudouridine(13) synthase</fullName>
    </alternativeName>
    <alternativeName>
        <fullName evidence="4">tRNA pseudouridylate synthase D</fullName>
    </alternativeName>
    <alternativeName>
        <fullName evidence="4">tRNA-uridine isomerase D</fullName>
    </alternativeName>
</protein>
<dbReference type="InterPro" id="IPR050170">
    <property type="entry name" value="TruD_pseudoU_synthase"/>
</dbReference>
<evidence type="ECO:0000256" key="4">
    <source>
        <dbReference type="HAMAP-Rule" id="MF_01082"/>
    </source>
</evidence>
<dbReference type="GO" id="GO:0160150">
    <property type="term" value="F:tRNA pseudouridine(13) synthase activity"/>
    <property type="evidence" value="ECO:0007669"/>
    <property type="project" value="UniProtKB-EC"/>
</dbReference>
<evidence type="ECO:0000313" key="7">
    <source>
        <dbReference type="Proteomes" id="UP000292298"/>
    </source>
</evidence>
<name>A0A4Q8CZV3_9GAMM</name>
<dbReference type="AlphaFoldDB" id="A0A4Q8CZV3"/>
<dbReference type="InterPro" id="IPR043165">
    <property type="entry name" value="TruD_insert_sf"/>
</dbReference>
<dbReference type="HAMAP" id="MF_01082">
    <property type="entry name" value="TruD"/>
    <property type="match status" value="1"/>
</dbReference>
<gene>
    <name evidence="4" type="primary">truD</name>
    <name evidence="6" type="ORF">EV698_0717</name>
</gene>
<organism evidence="6 7">
    <name type="scientific">Spiribacter vilamensis</name>
    <dbReference type="NCBI Taxonomy" id="531306"/>
    <lineage>
        <taxon>Bacteria</taxon>
        <taxon>Pseudomonadati</taxon>
        <taxon>Pseudomonadota</taxon>
        <taxon>Gammaproteobacteria</taxon>
        <taxon>Chromatiales</taxon>
        <taxon>Ectothiorhodospiraceae</taxon>
        <taxon>Spiribacter</taxon>
    </lineage>
</organism>
<feature type="active site" description="Nucleophile" evidence="4">
    <location>
        <position position="80"/>
    </location>
</feature>
<dbReference type="PROSITE" id="PS50984">
    <property type="entry name" value="TRUD"/>
    <property type="match status" value="1"/>
</dbReference>
<dbReference type="Pfam" id="PF01142">
    <property type="entry name" value="TruD"/>
    <property type="match status" value="2"/>
</dbReference>
<dbReference type="EC" id="5.4.99.27" evidence="4"/>
<keyword evidence="2 4" id="KW-0819">tRNA processing</keyword>
<dbReference type="Proteomes" id="UP000292298">
    <property type="component" value="Unassembled WGS sequence"/>
</dbReference>
<comment type="caution">
    <text evidence="6">The sequence shown here is derived from an EMBL/GenBank/DDBJ whole genome shotgun (WGS) entry which is preliminary data.</text>
</comment>
<evidence type="ECO:0000256" key="2">
    <source>
        <dbReference type="ARBA" id="ARBA00022694"/>
    </source>
</evidence>
<dbReference type="RefSeq" id="WP_165385711.1">
    <property type="nucleotide sequence ID" value="NZ_SHLI01000001.1"/>
</dbReference>
<keyword evidence="3 4" id="KW-0413">Isomerase</keyword>
<keyword evidence="7" id="KW-1185">Reference proteome</keyword>
<dbReference type="InterPro" id="IPR020103">
    <property type="entry name" value="PsdUridine_synth_cat_dom_sf"/>
</dbReference>
<dbReference type="InterPro" id="IPR001656">
    <property type="entry name" value="PsdUridine_synth_TruD"/>
</dbReference>
<dbReference type="Gene3D" id="3.30.2340.10">
    <property type="entry name" value="TruD, insertion domain"/>
    <property type="match status" value="1"/>
</dbReference>